<dbReference type="InterPro" id="IPR051212">
    <property type="entry name" value="Type-I_RE_S_subunit"/>
</dbReference>
<dbReference type="OrthoDB" id="3197085at2"/>
<proteinExistence type="inferred from homology"/>
<comment type="similarity">
    <text evidence="1">Belongs to the type-I restriction system S methylase family.</text>
</comment>
<name>A0A4Z1CJ97_9ACTN</name>
<dbReference type="SUPFAM" id="SSF116734">
    <property type="entry name" value="DNA methylase specificity domain"/>
    <property type="match status" value="2"/>
</dbReference>
<evidence type="ECO:0000256" key="1">
    <source>
        <dbReference type="ARBA" id="ARBA00010923"/>
    </source>
</evidence>
<evidence type="ECO:0000313" key="7">
    <source>
        <dbReference type="Proteomes" id="UP000297496"/>
    </source>
</evidence>
<reference evidence="6 7" key="1">
    <citation type="submission" date="2019-04" db="EMBL/GenBank/DDBJ databases">
        <title>Three New Species of Nocardioides, Nocardioides euryhalodurans sp. nov., Nocardioides seonyuensis sp. nov. and Nocardioides eburneoflavus sp. nov. Isolated from Soil.</title>
        <authorList>
            <person name="Roh S.G."/>
            <person name="Lee C."/>
            <person name="Kim M.-K."/>
            <person name="Kim S.B."/>
        </authorList>
    </citation>
    <scope>NUCLEOTIDE SEQUENCE [LARGE SCALE GENOMIC DNA]</scope>
    <source>
        <strain evidence="6 7">MMS17-SY213</strain>
    </source>
</reference>
<dbReference type="RefSeq" id="WP_135837740.1">
    <property type="nucleotide sequence ID" value="NZ_SRRO01000001.1"/>
</dbReference>
<dbReference type="Pfam" id="PF01420">
    <property type="entry name" value="Methylase_S"/>
    <property type="match status" value="2"/>
</dbReference>
<evidence type="ECO:0000259" key="5">
    <source>
        <dbReference type="Pfam" id="PF01420"/>
    </source>
</evidence>
<dbReference type="InterPro" id="IPR044946">
    <property type="entry name" value="Restrct_endonuc_typeI_TRD_sf"/>
</dbReference>
<keyword evidence="2" id="KW-0680">Restriction system</keyword>
<dbReference type="CDD" id="cd17291">
    <property type="entry name" value="RMtype1_S_MgeORF438P-TRD-CR_like"/>
    <property type="match status" value="1"/>
</dbReference>
<dbReference type="InterPro" id="IPR000055">
    <property type="entry name" value="Restrct_endonuc_typeI_TRD"/>
</dbReference>
<feature type="domain" description="Type I restriction modification DNA specificity" evidence="5">
    <location>
        <begin position="207"/>
        <end position="372"/>
    </location>
</feature>
<dbReference type="Gene3D" id="3.90.220.20">
    <property type="entry name" value="DNA methylase specificity domains"/>
    <property type="match status" value="2"/>
</dbReference>
<comment type="caution">
    <text evidence="6">The sequence shown here is derived from an EMBL/GenBank/DDBJ whole genome shotgun (WGS) entry which is preliminary data.</text>
</comment>
<protein>
    <submittedName>
        <fullName evidence="6">Restriction endonuclease subunit S</fullName>
    </submittedName>
</protein>
<keyword evidence="3" id="KW-0238">DNA-binding</keyword>
<dbReference type="GO" id="GO:0004519">
    <property type="term" value="F:endonuclease activity"/>
    <property type="evidence" value="ECO:0007669"/>
    <property type="project" value="UniProtKB-KW"/>
</dbReference>
<keyword evidence="7" id="KW-1185">Reference proteome</keyword>
<organism evidence="6 7">
    <name type="scientific">Nocardioides eburneiflavus</name>
    <dbReference type="NCBI Taxonomy" id="2518372"/>
    <lineage>
        <taxon>Bacteria</taxon>
        <taxon>Bacillati</taxon>
        <taxon>Actinomycetota</taxon>
        <taxon>Actinomycetes</taxon>
        <taxon>Propionibacteriales</taxon>
        <taxon>Nocardioidaceae</taxon>
        <taxon>Nocardioides</taxon>
    </lineage>
</organism>
<dbReference type="Proteomes" id="UP000297496">
    <property type="component" value="Unassembled WGS sequence"/>
</dbReference>
<dbReference type="PANTHER" id="PTHR43140">
    <property type="entry name" value="TYPE-1 RESTRICTION ENZYME ECOKI SPECIFICITY PROTEIN"/>
    <property type="match status" value="1"/>
</dbReference>
<accession>A0A4Z1CJ97</accession>
<dbReference type="GO" id="GO:0003677">
    <property type="term" value="F:DNA binding"/>
    <property type="evidence" value="ECO:0007669"/>
    <property type="project" value="UniProtKB-KW"/>
</dbReference>
<evidence type="ECO:0000256" key="2">
    <source>
        <dbReference type="ARBA" id="ARBA00022747"/>
    </source>
</evidence>
<keyword evidence="6" id="KW-0540">Nuclease</keyword>
<dbReference type="EMBL" id="SRRO01000001">
    <property type="protein sequence ID" value="TGN63200.1"/>
    <property type="molecule type" value="Genomic_DNA"/>
</dbReference>
<dbReference type="PANTHER" id="PTHR43140:SF1">
    <property type="entry name" value="TYPE I RESTRICTION ENZYME ECOKI SPECIFICITY SUBUNIT"/>
    <property type="match status" value="1"/>
</dbReference>
<dbReference type="AlphaFoldDB" id="A0A4Z1CJ97"/>
<dbReference type="GO" id="GO:0009307">
    <property type="term" value="P:DNA restriction-modification system"/>
    <property type="evidence" value="ECO:0007669"/>
    <property type="project" value="UniProtKB-KW"/>
</dbReference>
<evidence type="ECO:0000256" key="3">
    <source>
        <dbReference type="ARBA" id="ARBA00023125"/>
    </source>
</evidence>
<keyword evidence="6" id="KW-0255">Endonuclease</keyword>
<feature type="domain" description="Type I restriction modification DNA specificity" evidence="5">
    <location>
        <begin position="54"/>
        <end position="171"/>
    </location>
</feature>
<keyword evidence="6" id="KW-0378">Hydrolase</keyword>
<gene>
    <name evidence="6" type="ORF">EXE59_03990</name>
</gene>
<evidence type="ECO:0000256" key="4">
    <source>
        <dbReference type="ARBA" id="ARBA00038652"/>
    </source>
</evidence>
<comment type="subunit">
    <text evidence="4">The methyltransferase is composed of M and S polypeptides.</text>
</comment>
<evidence type="ECO:0000313" key="6">
    <source>
        <dbReference type="EMBL" id="TGN63200.1"/>
    </source>
</evidence>
<sequence length="394" mass="43487">MSHIDELLADYCADGVPYLALGDAASVSVGTRPGPDLLGGTTHRLWNGGTQPSGMVDAANTDGDTVTIPSRGSVGVVGYQAEPFWCGPLCYRIRSARPDLLTRFLYFFLKANQDAVVALQQTGSIPALNKKELVRLRVPLPPMAVQRELVRILDVFTDLNIALRDEHQARLQQYAYYRDSLLAFSEPGSIARETLDKLGSLYSGLTGKAKADFQDGNARFVTYVNVFNNLATDVAPATLVKVGANERQNRVRFGDVLFTASSESAKEVGMASAVTTDPIEPLYLNSFCFGFRPNDSGELNPEFTKHLFRSAPIRSQIIKTANGVTRINISKERFRKIEIPIPAPDEQVRLAALLDRFEALTNDPSMGLPAEIRVRQAQYEYYRDMLVTFEELAA</sequence>